<comment type="subcellular location">
    <subcellularLocation>
        <location evidence="1">Cell outer membrane</location>
    </subcellularLocation>
</comment>
<feature type="signal peptide" evidence="5">
    <location>
        <begin position="1"/>
        <end position="21"/>
    </location>
</feature>
<evidence type="ECO:0000256" key="1">
    <source>
        <dbReference type="ARBA" id="ARBA00004442"/>
    </source>
</evidence>
<keyword evidence="8" id="KW-1185">Reference proteome</keyword>
<evidence type="ECO:0000259" key="6">
    <source>
        <dbReference type="PROSITE" id="PS51123"/>
    </source>
</evidence>
<dbReference type="PRINTS" id="PR01021">
    <property type="entry name" value="OMPADOMAIN"/>
</dbReference>
<evidence type="ECO:0000256" key="4">
    <source>
        <dbReference type="PROSITE-ProRule" id="PRU00473"/>
    </source>
</evidence>
<dbReference type="SUPFAM" id="SSF103088">
    <property type="entry name" value="OmpA-like"/>
    <property type="match status" value="1"/>
</dbReference>
<dbReference type="PROSITE" id="PS51123">
    <property type="entry name" value="OMPA_2"/>
    <property type="match status" value="1"/>
</dbReference>
<proteinExistence type="predicted"/>
<dbReference type="GO" id="GO:0009279">
    <property type="term" value="C:cell outer membrane"/>
    <property type="evidence" value="ECO:0007669"/>
    <property type="project" value="UniProtKB-SubCell"/>
</dbReference>
<reference evidence="7 8" key="1">
    <citation type="submission" date="2019-11" db="EMBL/GenBank/DDBJ databases">
        <authorList>
            <person name="Dong K."/>
        </authorList>
    </citation>
    <scope>NUCLEOTIDE SEQUENCE [LARGE SCALE GENOMIC DNA]</scope>
    <source>
        <strain evidence="7 8">NBRC 112902</strain>
    </source>
</reference>
<dbReference type="EMBL" id="WMIG01000007">
    <property type="protein sequence ID" value="MTH60283.1"/>
    <property type="molecule type" value="Genomic_DNA"/>
</dbReference>
<dbReference type="Pfam" id="PF13488">
    <property type="entry name" value="Gly-zipper_Omp"/>
    <property type="match status" value="1"/>
</dbReference>
<evidence type="ECO:0000313" key="8">
    <source>
        <dbReference type="Proteomes" id="UP000449846"/>
    </source>
</evidence>
<accession>A0A844HJE5</accession>
<comment type="caution">
    <text evidence="7">The sequence shown here is derived from an EMBL/GenBank/DDBJ whole genome shotgun (WGS) entry which is preliminary data.</text>
</comment>
<feature type="domain" description="OmpA-like" evidence="6">
    <location>
        <begin position="94"/>
        <end position="209"/>
    </location>
</feature>
<dbReference type="AlphaFoldDB" id="A0A844HJE5"/>
<keyword evidence="3" id="KW-0998">Cell outer membrane</keyword>
<dbReference type="CDD" id="cd07185">
    <property type="entry name" value="OmpA_C-like"/>
    <property type="match status" value="1"/>
</dbReference>
<dbReference type="InterPro" id="IPR006664">
    <property type="entry name" value="OMP_bac"/>
</dbReference>
<dbReference type="Proteomes" id="UP000449846">
    <property type="component" value="Unassembled WGS sequence"/>
</dbReference>
<dbReference type="Gene3D" id="3.30.1330.60">
    <property type="entry name" value="OmpA-like domain"/>
    <property type="match status" value="1"/>
</dbReference>
<dbReference type="PANTHER" id="PTHR30329:SF21">
    <property type="entry name" value="LIPOPROTEIN YIAD-RELATED"/>
    <property type="match status" value="1"/>
</dbReference>
<keyword evidence="5" id="KW-0732">Signal</keyword>
<dbReference type="PANTHER" id="PTHR30329">
    <property type="entry name" value="STATOR ELEMENT OF FLAGELLAR MOTOR COMPLEX"/>
    <property type="match status" value="1"/>
</dbReference>
<dbReference type="Pfam" id="PF00691">
    <property type="entry name" value="OmpA"/>
    <property type="match status" value="1"/>
</dbReference>
<name>A0A844HJE5_9RHOB</name>
<sequence length="209" mass="20965">MSSRSTIAVGLVLIGALAACAPDGGEPGHTAQGAIGGAAAGALIAGSRNNSASDAVRGAVVGGSVGAVVGSIADQQNAMRRAINDPNVAVRNDGQNLIVVFPNALLFATSSATLSPVGQQDLRQLAAHMQTRPGSVVVIGHTDSSGSLSYNQTLSEHRARAVAGTLVAGGLAPQRITAVGQGPTRPIASNDTPEGRAQNRRVEIIVRPN</sequence>
<evidence type="ECO:0000256" key="3">
    <source>
        <dbReference type="ARBA" id="ARBA00023237"/>
    </source>
</evidence>
<gene>
    <name evidence="7" type="ORF">GL300_13795</name>
</gene>
<feature type="chain" id="PRO_5033063879" evidence="5">
    <location>
        <begin position="22"/>
        <end position="209"/>
    </location>
</feature>
<dbReference type="PRINTS" id="PR01023">
    <property type="entry name" value="NAFLGMOTY"/>
</dbReference>
<dbReference type="RefSeq" id="WP_155040227.1">
    <property type="nucleotide sequence ID" value="NZ_JBHGCD010000028.1"/>
</dbReference>
<organism evidence="7 8">
    <name type="scientific">Paracoccus litorisediminis</name>
    <dbReference type="NCBI Taxonomy" id="2006130"/>
    <lineage>
        <taxon>Bacteria</taxon>
        <taxon>Pseudomonadati</taxon>
        <taxon>Pseudomonadota</taxon>
        <taxon>Alphaproteobacteria</taxon>
        <taxon>Rhodobacterales</taxon>
        <taxon>Paracoccaceae</taxon>
        <taxon>Paracoccus</taxon>
    </lineage>
</organism>
<evidence type="ECO:0000256" key="2">
    <source>
        <dbReference type="ARBA" id="ARBA00023136"/>
    </source>
</evidence>
<evidence type="ECO:0000313" key="7">
    <source>
        <dbReference type="EMBL" id="MTH60283.1"/>
    </source>
</evidence>
<dbReference type="InterPro" id="IPR039567">
    <property type="entry name" value="Gly-zipper"/>
</dbReference>
<protein>
    <submittedName>
        <fullName evidence="7">OmpA family protein</fullName>
    </submittedName>
</protein>
<dbReference type="InterPro" id="IPR036737">
    <property type="entry name" value="OmpA-like_sf"/>
</dbReference>
<dbReference type="InterPro" id="IPR050330">
    <property type="entry name" value="Bact_OuterMem_StrucFunc"/>
</dbReference>
<dbReference type="InterPro" id="IPR006665">
    <property type="entry name" value="OmpA-like"/>
</dbReference>
<keyword evidence="2 4" id="KW-0472">Membrane</keyword>
<dbReference type="OrthoDB" id="9782229at2"/>
<evidence type="ECO:0000256" key="5">
    <source>
        <dbReference type="SAM" id="SignalP"/>
    </source>
</evidence>
<dbReference type="PROSITE" id="PS51257">
    <property type="entry name" value="PROKAR_LIPOPROTEIN"/>
    <property type="match status" value="1"/>
</dbReference>